<keyword evidence="4" id="KW-0677">Repeat</keyword>
<dbReference type="GO" id="GO:0005516">
    <property type="term" value="F:calmodulin binding"/>
    <property type="evidence" value="ECO:0007669"/>
    <property type="project" value="UniProtKB-KW"/>
</dbReference>
<dbReference type="FunFam" id="2.60.40.10:FF:001656">
    <property type="entry name" value="Calmodulin-binding transcription activator 5"/>
    <property type="match status" value="1"/>
</dbReference>
<evidence type="ECO:0000256" key="5">
    <source>
        <dbReference type="ARBA" id="ARBA00022837"/>
    </source>
</evidence>
<dbReference type="InterPro" id="IPR036770">
    <property type="entry name" value="Ankyrin_rpt-contain_sf"/>
</dbReference>
<dbReference type="GO" id="GO:0006357">
    <property type="term" value="P:regulation of transcription by RNA polymerase II"/>
    <property type="evidence" value="ECO:0007669"/>
    <property type="project" value="TreeGrafter"/>
</dbReference>
<sequence length="927" mass="105594">MMANNLTGQLLGSEIHGFHTMQELDVGIIMEEARRRWLRPNEIHAILCNYKHFTINVKPVTLPKSGTIVLFDRKKLRNFRKDGHNWKKKKDGKTVKEAHEHLKVGNEERIHVYYAHGEENSNLVRRCYWLLDKNLEHIVLVHYRETQEPQGSPVTPVYSNASSPSDPTTQWVLSEELDSGINKACGGEMNDNLTVKSHEMRLHEINTLEWDDLVATNDLTTATTSTPAGGKVPCFHQEKQILLNGNSSRVVNNQSAEIHCFDILNNSIDGNNSARYSFPESSNLQTANCQVNSNEQSEHSITMGGGDFVNSIFNDTLQSQDSFGNWINHMMPDSSCSIDDSGLESPVSSVHDSYSSGLDNHQSSLPEQLFNITDVSPVWACSTEKTKVLITGFFRDDYMHLGKSNLFCICGDVYVPAEIVQVGVYRCWVPPHSPSFVNLYMSFDGHKPISQVFNFEYRATVLQDPAASVEERYNWDEFRLQMRLAYLIFSTQKSLDITSSKVSPDALKEAKKFVFNTSYLSKSWHNLIKSTEGHKTPFPQTKDAFFEIALKTKLKEWLLERILLGCQTTEFDAQGQGVIHLCSILGYTWAVSLFSWSGFSLNFRDKFGWTALHWAAYYGREKMVAALLSAGARPNLVTDPTSQHPGGFTAADLAQMKGYNGLAAYLSEKSLVEQFNDMRIAGNISGSLETVSTSDPVNSEKFNEDQLYMKDTLAAYRTAAEAAARIQAAFREHSLKLRSHAVELFCPEAEARQIVAAMKIQHAFRNFESRKSMAAAAHIQHTFRTWKMRREFLNMRRQAIKIQAAFRAFKERKNYRKIIWSVGVVEKAILRWRLKRKGFRGLRVNPVQEVVGQKEDTEFVTEEDFFRIGRKQVEERVERAVVRVQAMFRSKKAQVDYRRMKLAHNQAKLELEYEELLNSEVDMGVKA</sequence>
<comment type="caution">
    <text evidence="17">The sequence shown here is derived from an EMBL/GenBank/DDBJ whole genome shotgun (WGS) entry which is preliminary data.</text>
</comment>
<evidence type="ECO:0000256" key="2">
    <source>
        <dbReference type="ARBA" id="ARBA00004413"/>
    </source>
</evidence>
<feature type="domain" description="CG-1" evidence="16">
    <location>
        <begin position="26"/>
        <end position="152"/>
    </location>
</feature>
<organism evidence="17 18">
    <name type="scientific">Acacia crassicarpa</name>
    <name type="common">northern wattle</name>
    <dbReference type="NCBI Taxonomy" id="499986"/>
    <lineage>
        <taxon>Eukaryota</taxon>
        <taxon>Viridiplantae</taxon>
        <taxon>Streptophyta</taxon>
        <taxon>Embryophyta</taxon>
        <taxon>Tracheophyta</taxon>
        <taxon>Spermatophyta</taxon>
        <taxon>Magnoliopsida</taxon>
        <taxon>eudicotyledons</taxon>
        <taxon>Gunneridae</taxon>
        <taxon>Pentapetalae</taxon>
        <taxon>rosids</taxon>
        <taxon>fabids</taxon>
        <taxon>Fabales</taxon>
        <taxon>Fabaceae</taxon>
        <taxon>Caesalpinioideae</taxon>
        <taxon>mimosoid clade</taxon>
        <taxon>Acacieae</taxon>
        <taxon>Acacia</taxon>
    </lineage>
</organism>
<evidence type="ECO:0000313" key="17">
    <source>
        <dbReference type="EMBL" id="KAK4283420.1"/>
    </source>
</evidence>
<dbReference type="GO" id="GO:0003690">
    <property type="term" value="F:double-stranded DNA binding"/>
    <property type="evidence" value="ECO:0007669"/>
    <property type="project" value="TreeGrafter"/>
</dbReference>
<keyword evidence="9" id="KW-0175">Coiled coil</keyword>
<accession>A0AAE1N6A5</accession>
<evidence type="ECO:0000256" key="8">
    <source>
        <dbReference type="ARBA" id="ARBA00023043"/>
    </source>
</evidence>
<dbReference type="GO" id="GO:0005634">
    <property type="term" value="C:nucleus"/>
    <property type="evidence" value="ECO:0007669"/>
    <property type="project" value="UniProtKB-SubCell"/>
</dbReference>
<dbReference type="GO" id="GO:0006950">
    <property type="term" value="P:response to stress"/>
    <property type="evidence" value="ECO:0007669"/>
    <property type="project" value="UniProtKB-ARBA"/>
</dbReference>
<dbReference type="InterPro" id="IPR014756">
    <property type="entry name" value="Ig_E-set"/>
</dbReference>
<dbReference type="InterPro" id="IPR027417">
    <property type="entry name" value="P-loop_NTPase"/>
</dbReference>
<dbReference type="SMART" id="SM01076">
    <property type="entry name" value="CG-1"/>
    <property type="match status" value="1"/>
</dbReference>
<keyword evidence="5" id="KW-0106">Calcium</keyword>
<dbReference type="CDD" id="cd23767">
    <property type="entry name" value="IQCD"/>
    <property type="match status" value="1"/>
</dbReference>
<dbReference type="PROSITE" id="PS50088">
    <property type="entry name" value="ANK_REPEAT"/>
    <property type="match status" value="1"/>
</dbReference>
<keyword evidence="11" id="KW-0010">Activator</keyword>
<name>A0AAE1N6A5_9FABA</name>
<evidence type="ECO:0000256" key="7">
    <source>
        <dbReference type="ARBA" id="ARBA00023016"/>
    </source>
</evidence>
<dbReference type="EMBL" id="JAWXYG010000001">
    <property type="protein sequence ID" value="KAK4283420.1"/>
    <property type="molecule type" value="Genomic_DNA"/>
</dbReference>
<dbReference type="PROSITE" id="PS51437">
    <property type="entry name" value="CG_1"/>
    <property type="match status" value="1"/>
</dbReference>
<comment type="similarity">
    <text evidence="3">Belongs to the CAMTA family.</text>
</comment>
<evidence type="ECO:0000256" key="15">
    <source>
        <dbReference type="SAM" id="MobiDB-lite"/>
    </source>
</evidence>
<evidence type="ECO:0000256" key="6">
    <source>
        <dbReference type="ARBA" id="ARBA00022860"/>
    </source>
</evidence>
<dbReference type="InterPro" id="IPR000048">
    <property type="entry name" value="IQ_motif_EF-hand-BS"/>
</dbReference>
<evidence type="ECO:0000256" key="10">
    <source>
        <dbReference type="ARBA" id="ARBA00023125"/>
    </source>
</evidence>
<dbReference type="InterPro" id="IPR013783">
    <property type="entry name" value="Ig-like_fold"/>
</dbReference>
<evidence type="ECO:0000259" key="16">
    <source>
        <dbReference type="PROSITE" id="PS51437"/>
    </source>
</evidence>
<dbReference type="PANTHER" id="PTHR23335:SF3">
    <property type="entry name" value="CALMODULIN-BINDING TRANSCRIPTION ACTIVATOR 5"/>
    <property type="match status" value="1"/>
</dbReference>
<keyword evidence="6" id="KW-0112">Calmodulin-binding</keyword>
<evidence type="ECO:0000256" key="3">
    <source>
        <dbReference type="ARBA" id="ARBA00008267"/>
    </source>
</evidence>
<evidence type="ECO:0000256" key="13">
    <source>
        <dbReference type="ARBA" id="ARBA00023242"/>
    </source>
</evidence>
<dbReference type="PROSITE" id="PS50297">
    <property type="entry name" value="ANK_REP_REGION"/>
    <property type="match status" value="1"/>
</dbReference>
<keyword evidence="8 14" id="KW-0040">ANK repeat</keyword>
<dbReference type="PROSITE" id="PS50096">
    <property type="entry name" value="IQ"/>
    <property type="match status" value="3"/>
</dbReference>
<keyword evidence="13" id="KW-0539">Nucleus</keyword>
<evidence type="ECO:0000256" key="14">
    <source>
        <dbReference type="PROSITE-ProRule" id="PRU00023"/>
    </source>
</evidence>
<dbReference type="Gene3D" id="1.25.40.20">
    <property type="entry name" value="Ankyrin repeat-containing domain"/>
    <property type="match status" value="1"/>
</dbReference>
<evidence type="ECO:0000256" key="11">
    <source>
        <dbReference type="ARBA" id="ARBA00023159"/>
    </source>
</evidence>
<evidence type="ECO:0000256" key="12">
    <source>
        <dbReference type="ARBA" id="ARBA00023163"/>
    </source>
</evidence>
<dbReference type="Pfam" id="PF12796">
    <property type="entry name" value="Ank_2"/>
    <property type="match status" value="1"/>
</dbReference>
<evidence type="ECO:0000313" key="18">
    <source>
        <dbReference type="Proteomes" id="UP001293593"/>
    </source>
</evidence>
<feature type="region of interest" description="Disordered" evidence="15">
    <location>
        <begin position="149"/>
        <end position="168"/>
    </location>
</feature>
<evidence type="ECO:0000256" key="1">
    <source>
        <dbReference type="ARBA" id="ARBA00004123"/>
    </source>
</evidence>
<dbReference type="Gene3D" id="2.60.40.10">
    <property type="entry name" value="Immunoglobulins"/>
    <property type="match status" value="1"/>
</dbReference>
<dbReference type="PANTHER" id="PTHR23335">
    <property type="entry name" value="CALMODULIN-BINDING TRANSCRIPTION ACTIVATOR CAMTA"/>
    <property type="match status" value="1"/>
</dbReference>
<dbReference type="Pfam" id="PF00612">
    <property type="entry name" value="IQ"/>
    <property type="match status" value="1"/>
</dbReference>
<dbReference type="GO" id="GO:0005886">
    <property type="term" value="C:plasma membrane"/>
    <property type="evidence" value="ECO:0007669"/>
    <property type="project" value="UniProtKB-SubCell"/>
</dbReference>
<keyword evidence="7" id="KW-0346">Stress response</keyword>
<dbReference type="Proteomes" id="UP001293593">
    <property type="component" value="Unassembled WGS sequence"/>
</dbReference>
<evidence type="ECO:0000256" key="9">
    <source>
        <dbReference type="ARBA" id="ARBA00023054"/>
    </source>
</evidence>
<feature type="repeat" description="ANK" evidence="14">
    <location>
        <begin position="607"/>
        <end position="639"/>
    </location>
</feature>
<keyword evidence="12" id="KW-0804">Transcription</keyword>
<reference evidence="17" key="1">
    <citation type="submission" date="2023-10" db="EMBL/GenBank/DDBJ databases">
        <title>Chromosome-level genome of the transformable northern wattle, Acacia crassicarpa.</title>
        <authorList>
            <person name="Massaro I."/>
            <person name="Sinha N.R."/>
            <person name="Poethig S."/>
            <person name="Leichty A.R."/>
        </authorList>
    </citation>
    <scope>NUCLEOTIDE SEQUENCE</scope>
    <source>
        <strain evidence="17">Acra3RX</strain>
        <tissue evidence="17">Leaf</tissue>
    </source>
</reference>
<dbReference type="InterPro" id="IPR005559">
    <property type="entry name" value="CG-1_dom"/>
</dbReference>
<dbReference type="InterPro" id="IPR002110">
    <property type="entry name" value="Ankyrin_rpt"/>
</dbReference>
<dbReference type="SMART" id="SM00015">
    <property type="entry name" value="IQ"/>
    <property type="match status" value="4"/>
</dbReference>
<dbReference type="SMART" id="SM00248">
    <property type="entry name" value="ANK"/>
    <property type="match status" value="1"/>
</dbReference>
<dbReference type="SUPFAM" id="SSF48403">
    <property type="entry name" value="Ankyrin repeat"/>
    <property type="match status" value="1"/>
</dbReference>
<keyword evidence="18" id="KW-1185">Reference proteome</keyword>
<dbReference type="GO" id="GO:0003712">
    <property type="term" value="F:transcription coregulator activity"/>
    <property type="evidence" value="ECO:0007669"/>
    <property type="project" value="TreeGrafter"/>
</dbReference>
<dbReference type="Gene3D" id="1.20.5.190">
    <property type="match status" value="1"/>
</dbReference>
<dbReference type="SUPFAM" id="SSF52540">
    <property type="entry name" value="P-loop containing nucleoside triphosphate hydrolases"/>
    <property type="match status" value="1"/>
</dbReference>
<dbReference type="FunFam" id="1.25.40.20:FF:000150">
    <property type="entry name" value="calmodulin-binding transcription activator 5"/>
    <property type="match status" value="1"/>
</dbReference>
<dbReference type="Pfam" id="PF03859">
    <property type="entry name" value="CG-1"/>
    <property type="match status" value="1"/>
</dbReference>
<dbReference type="SUPFAM" id="SSF81296">
    <property type="entry name" value="E set domains"/>
    <property type="match status" value="1"/>
</dbReference>
<protein>
    <recommendedName>
        <fullName evidence="16">CG-1 domain-containing protein</fullName>
    </recommendedName>
</protein>
<comment type="subcellular location">
    <subcellularLocation>
        <location evidence="2">Cell membrane</location>
        <topology evidence="2">Peripheral membrane protein</topology>
        <orientation evidence="2">Cytoplasmic side</orientation>
    </subcellularLocation>
    <subcellularLocation>
        <location evidence="1">Nucleus</location>
    </subcellularLocation>
</comment>
<proteinExistence type="inferred from homology"/>
<evidence type="ECO:0000256" key="4">
    <source>
        <dbReference type="ARBA" id="ARBA00022737"/>
    </source>
</evidence>
<gene>
    <name evidence="17" type="ORF">QN277_000370</name>
</gene>
<keyword evidence="10" id="KW-0238">DNA-binding</keyword>
<dbReference type="AlphaFoldDB" id="A0AAE1N6A5"/>